<reference evidence="9 10" key="1">
    <citation type="journal article" date="2019" name="Int. J. Syst. Evol. Microbiol.">
        <title>The Global Catalogue of Microorganisms (GCM) 10K type strain sequencing project: providing services to taxonomists for standard genome sequencing and annotation.</title>
        <authorList>
            <consortium name="The Broad Institute Genomics Platform"/>
            <consortium name="The Broad Institute Genome Sequencing Center for Infectious Disease"/>
            <person name="Wu L."/>
            <person name="Ma J."/>
        </authorList>
    </citation>
    <scope>NUCLEOTIDE SEQUENCE [LARGE SCALE GENOMIC DNA]</scope>
    <source>
        <strain evidence="9 10">JCM 14919</strain>
    </source>
</reference>
<dbReference type="RefSeq" id="WP_346057162.1">
    <property type="nucleotide sequence ID" value="NZ_BAAAOP010000002.1"/>
</dbReference>
<evidence type="ECO:0000256" key="2">
    <source>
        <dbReference type="ARBA" id="ARBA00005417"/>
    </source>
</evidence>
<comment type="caution">
    <text evidence="9">The sequence shown here is derived from an EMBL/GenBank/DDBJ whole genome shotgun (WGS) entry which is preliminary data.</text>
</comment>
<organism evidence="9 10">
    <name type="scientific">Leucobacter alluvii</name>
    <dbReference type="NCBI Taxonomy" id="340321"/>
    <lineage>
        <taxon>Bacteria</taxon>
        <taxon>Bacillati</taxon>
        <taxon>Actinomycetota</taxon>
        <taxon>Actinomycetes</taxon>
        <taxon>Micrococcales</taxon>
        <taxon>Microbacteriaceae</taxon>
        <taxon>Leucobacter</taxon>
    </lineage>
</organism>
<dbReference type="InterPro" id="IPR003593">
    <property type="entry name" value="AAA+_ATPase"/>
</dbReference>
<dbReference type="InterPro" id="IPR017871">
    <property type="entry name" value="ABC_transporter-like_CS"/>
</dbReference>
<dbReference type="InterPro" id="IPR050388">
    <property type="entry name" value="ABC_Ni/Peptide_Import"/>
</dbReference>
<dbReference type="SMART" id="SM00382">
    <property type="entry name" value="AAA"/>
    <property type="match status" value="1"/>
</dbReference>
<dbReference type="PROSITE" id="PS50893">
    <property type="entry name" value="ABC_TRANSPORTER_2"/>
    <property type="match status" value="1"/>
</dbReference>
<feature type="domain" description="ABC transporter" evidence="8">
    <location>
        <begin position="6"/>
        <end position="250"/>
    </location>
</feature>
<evidence type="ECO:0000256" key="5">
    <source>
        <dbReference type="ARBA" id="ARBA00022741"/>
    </source>
</evidence>
<evidence type="ECO:0000256" key="1">
    <source>
        <dbReference type="ARBA" id="ARBA00004202"/>
    </source>
</evidence>
<dbReference type="PANTHER" id="PTHR43297">
    <property type="entry name" value="OLIGOPEPTIDE TRANSPORT ATP-BINDING PROTEIN APPD"/>
    <property type="match status" value="1"/>
</dbReference>
<keyword evidence="3" id="KW-0813">Transport</keyword>
<keyword evidence="10" id="KW-1185">Reference proteome</keyword>
<keyword evidence="7" id="KW-0472">Membrane</keyword>
<dbReference type="InterPro" id="IPR003439">
    <property type="entry name" value="ABC_transporter-like_ATP-bd"/>
</dbReference>
<evidence type="ECO:0000256" key="3">
    <source>
        <dbReference type="ARBA" id="ARBA00022448"/>
    </source>
</evidence>
<proteinExistence type="inferred from homology"/>
<dbReference type="SUPFAM" id="SSF52540">
    <property type="entry name" value="P-loop containing nucleoside triphosphate hydrolases"/>
    <property type="match status" value="1"/>
</dbReference>
<protein>
    <recommendedName>
        <fullName evidence="8">ABC transporter domain-containing protein</fullName>
    </recommendedName>
</protein>
<name>A0ABN3B402_9MICO</name>
<dbReference type="InterPro" id="IPR027417">
    <property type="entry name" value="P-loop_NTPase"/>
</dbReference>
<dbReference type="Proteomes" id="UP001501084">
    <property type="component" value="Unassembled WGS sequence"/>
</dbReference>
<sequence length="272" mass="29033">MTEALLRVSALRVRSRDAALVDGIDFEVAAGERLGLIGESGSGKSLTSLAITALLPDGLRATGSVRLAGVETVGADEQSVRPLRGPAAGVVFQEPLTALDPLMRVGRQIAEPIRRHLGLRGSALDRAVAEALDEVRLGEQRFARAFPHELSGGQRQRVAIAIALAARPRLLIADEPTTALDVTVQSEVLDLLDRLVAERDMGLLFVSHDLAVVSRMTDRVLVLQRGAVVEEGAVRQILRAPQHPYTAQLVAHARVLDAALDGSGPTDVEGRR</sequence>
<keyword evidence="5" id="KW-0547">Nucleotide-binding</keyword>
<evidence type="ECO:0000256" key="7">
    <source>
        <dbReference type="ARBA" id="ARBA00023136"/>
    </source>
</evidence>
<comment type="subcellular location">
    <subcellularLocation>
        <location evidence="1">Cell membrane</location>
        <topology evidence="1">Peripheral membrane protein</topology>
    </subcellularLocation>
</comment>
<accession>A0ABN3B402</accession>
<dbReference type="EMBL" id="BAAAOP010000002">
    <property type="protein sequence ID" value="GAA2185721.1"/>
    <property type="molecule type" value="Genomic_DNA"/>
</dbReference>
<dbReference type="PROSITE" id="PS00211">
    <property type="entry name" value="ABC_TRANSPORTER_1"/>
    <property type="match status" value="1"/>
</dbReference>
<comment type="similarity">
    <text evidence="2">Belongs to the ABC transporter superfamily.</text>
</comment>
<evidence type="ECO:0000256" key="6">
    <source>
        <dbReference type="ARBA" id="ARBA00022840"/>
    </source>
</evidence>
<keyword evidence="6" id="KW-0067">ATP-binding</keyword>
<dbReference type="Pfam" id="PF00005">
    <property type="entry name" value="ABC_tran"/>
    <property type="match status" value="1"/>
</dbReference>
<evidence type="ECO:0000256" key="4">
    <source>
        <dbReference type="ARBA" id="ARBA00022475"/>
    </source>
</evidence>
<evidence type="ECO:0000259" key="8">
    <source>
        <dbReference type="PROSITE" id="PS50893"/>
    </source>
</evidence>
<evidence type="ECO:0000313" key="10">
    <source>
        <dbReference type="Proteomes" id="UP001501084"/>
    </source>
</evidence>
<dbReference type="Gene3D" id="3.40.50.300">
    <property type="entry name" value="P-loop containing nucleotide triphosphate hydrolases"/>
    <property type="match status" value="1"/>
</dbReference>
<dbReference type="CDD" id="cd03257">
    <property type="entry name" value="ABC_NikE_OppD_transporters"/>
    <property type="match status" value="1"/>
</dbReference>
<dbReference type="PANTHER" id="PTHR43297:SF2">
    <property type="entry name" value="DIPEPTIDE TRANSPORT ATP-BINDING PROTEIN DPPD"/>
    <property type="match status" value="1"/>
</dbReference>
<gene>
    <name evidence="9" type="ORF">GCM10009786_03280</name>
</gene>
<evidence type="ECO:0000313" key="9">
    <source>
        <dbReference type="EMBL" id="GAA2185721.1"/>
    </source>
</evidence>
<keyword evidence="4" id="KW-1003">Cell membrane</keyword>